<name>A0AAV3U9Y2_9ALTE</name>
<dbReference type="PROSITE" id="PS51379">
    <property type="entry name" value="4FE4S_FER_2"/>
    <property type="match status" value="1"/>
</dbReference>
<dbReference type="InterPro" id="IPR051684">
    <property type="entry name" value="Electron_Trans/Redox"/>
</dbReference>
<feature type="transmembrane region" description="Helical" evidence="7">
    <location>
        <begin position="79"/>
        <end position="100"/>
    </location>
</feature>
<keyword evidence="2" id="KW-0004">4Fe-4S</keyword>
<feature type="domain" description="4Fe-4S ferredoxin-type" evidence="8">
    <location>
        <begin position="248"/>
        <end position="280"/>
    </location>
</feature>
<organism evidence="9 10">
    <name type="scientific">Halioxenophilus aromaticivorans</name>
    <dbReference type="NCBI Taxonomy" id="1306992"/>
    <lineage>
        <taxon>Bacteria</taxon>
        <taxon>Pseudomonadati</taxon>
        <taxon>Pseudomonadota</taxon>
        <taxon>Gammaproteobacteria</taxon>
        <taxon>Alteromonadales</taxon>
        <taxon>Alteromonadaceae</taxon>
        <taxon>Halioxenophilus</taxon>
    </lineage>
</organism>
<dbReference type="InterPro" id="IPR017900">
    <property type="entry name" value="4Fe4S_Fe_S_CS"/>
</dbReference>
<dbReference type="InterPro" id="IPR013783">
    <property type="entry name" value="Ig-like_fold"/>
</dbReference>
<dbReference type="Pfam" id="PF13746">
    <property type="entry name" value="Fer4_18"/>
    <property type="match status" value="1"/>
</dbReference>
<reference evidence="10" key="1">
    <citation type="journal article" date="2019" name="Int. J. Syst. Evol. Microbiol.">
        <title>The Global Catalogue of Microorganisms (GCM) 10K type strain sequencing project: providing services to taxonomists for standard genome sequencing and annotation.</title>
        <authorList>
            <consortium name="The Broad Institute Genomics Platform"/>
            <consortium name="The Broad Institute Genome Sequencing Center for Infectious Disease"/>
            <person name="Wu L."/>
            <person name="Ma J."/>
        </authorList>
    </citation>
    <scope>NUCLEOTIDE SEQUENCE [LARGE SCALE GENOMIC DNA]</scope>
    <source>
        <strain evidence="10">JCM 19134</strain>
    </source>
</reference>
<evidence type="ECO:0000256" key="3">
    <source>
        <dbReference type="ARBA" id="ARBA00022723"/>
    </source>
</evidence>
<dbReference type="Gene3D" id="3.30.70.20">
    <property type="match status" value="1"/>
</dbReference>
<evidence type="ECO:0000313" key="9">
    <source>
        <dbReference type="EMBL" id="GAA4958518.1"/>
    </source>
</evidence>
<dbReference type="InterPro" id="IPR017896">
    <property type="entry name" value="4Fe4S_Fe-S-bd"/>
</dbReference>
<dbReference type="AlphaFoldDB" id="A0AAV3U9Y2"/>
<dbReference type="NCBIfam" id="TIGR02745">
    <property type="entry name" value="ccoG_rdxA_fixG"/>
    <property type="match status" value="1"/>
</dbReference>
<keyword evidence="6" id="KW-0411">Iron-sulfur</keyword>
<evidence type="ECO:0000256" key="7">
    <source>
        <dbReference type="SAM" id="Phobius"/>
    </source>
</evidence>
<evidence type="ECO:0000256" key="5">
    <source>
        <dbReference type="ARBA" id="ARBA00023004"/>
    </source>
</evidence>
<keyword evidence="7" id="KW-1133">Transmembrane helix</keyword>
<dbReference type="Proteomes" id="UP001409585">
    <property type="component" value="Unassembled WGS sequence"/>
</dbReference>
<dbReference type="InterPro" id="IPR014116">
    <property type="entry name" value="Cyt_c_oxidase_cbb3_FixG"/>
</dbReference>
<feature type="transmembrane region" description="Helical" evidence="7">
    <location>
        <begin position="153"/>
        <end position="171"/>
    </location>
</feature>
<evidence type="ECO:0000313" key="10">
    <source>
        <dbReference type="Proteomes" id="UP001409585"/>
    </source>
</evidence>
<comment type="caution">
    <text evidence="9">The sequence shown here is derived from an EMBL/GenBank/DDBJ whole genome shotgun (WGS) entry which is preliminary data.</text>
</comment>
<feature type="transmembrane region" description="Helical" evidence="7">
    <location>
        <begin position="183"/>
        <end position="202"/>
    </location>
</feature>
<evidence type="ECO:0000256" key="4">
    <source>
        <dbReference type="ARBA" id="ARBA00022982"/>
    </source>
</evidence>
<feature type="transmembrane region" description="Helical" evidence="7">
    <location>
        <begin position="329"/>
        <end position="347"/>
    </location>
</feature>
<keyword evidence="1" id="KW-0813">Transport</keyword>
<dbReference type="SUPFAM" id="SSF54862">
    <property type="entry name" value="4Fe-4S ferredoxins"/>
    <property type="match status" value="1"/>
</dbReference>
<keyword evidence="7" id="KW-0472">Membrane</keyword>
<proteinExistence type="predicted"/>
<evidence type="ECO:0000256" key="2">
    <source>
        <dbReference type="ARBA" id="ARBA00022485"/>
    </source>
</evidence>
<dbReference type="Pfam" id="PF11614">
    <property type="entry name" value="FixG_C"/>
    <property type="match status" value="1"/>
</dbReference>
<keyword evidence="3" id="KW-0479">Metal-binding</keyword>
<dbReference type="PROSITE" id="PS00198">
    <property type="entry name" value="4FE4S_FER_1"/>
    <property type="match status" value="1"/>
</dbReference>
<dbReference type="EMBL" id="BAABLX010000076">
    <property type="protein sequence ID" value="GAA4958518.1"/>
    <property type="molecule type" value="Genomic_DNA"/>
</dbReference>
<keyword evidence="10" id="KW-1185">Reference proteome</keyword>
<dbReference type="GO" id="GO:0046872">
    <property type="term" value="F:metal ion binding"/>
    <property type="evidence" value="ECO:0007669"/>
    <property type="project" value="UniProtKB-KW"/>
</dbReference>
<sequence length="457" mass="50721">MQKIPTVQLQTPADNGDGKIHVRLTEGLYQNIRRLISWPLLGLFFGLVWVQHNGQPWLLFSFAQHKIIVFGHAYSWFDLTLLAGLMVAGAFLLCIMAVAWGRVWCGFACPQSIWTWLFIRIEQLTEGRASQRARREGQPLTAKQNLMRIAKHTLWLLLALATAITFTGYFVPVRDIFASATTLQLSPLLLGWLLIMSALTYLNAGLVREKICLHACPYSRIQGVMFDQHTRTVSYDASRGEPRASKRKNTELNNNKHQGDCVDCSLCVQVCPVGIDIRQGLQAACIDCGACIDACDKVMATLQRSKGLIRFASLAQLENKPSPQARTRLLGYAAALLLATSAVAYGFTHTTSLQVAISRDRNALTTHLGQHHICNNYRIKVESFNPDETRITVTVTGTANYQLFGPAVIDLNENSGEWLAYRVCDEAAQPGVSEIVFGFEGQAVRVEKETTFLGGGF</sequence>
<evidence type="ECO:0000256" key="1">
    <source>
        <dbReference type="ARBA" id="ARBA00022448"/>
    </source>
</evidence>
<gene>
    <name evidence="9" type="primary">ccoG_2</name>
    <name evidence="9" type="ORF">GCM10025791_44100</name>
</gene>
<dbReference type="GO" id="GO:0051539">
    <property type="term" value="F:4 iron, 4 sulfur cluster binding"/>
    <property type="evidence" value="ECO:0007669"/>
    <property type="project" value="UniProtKB-KW"/>
</dbReference>
<evidence type="ECO:0000259" key="8">
    <source>
        <dbReference type="PROSITE" id="PS51379"/>
    </source>
</evidence>
<keyword evidence="4" id="KW-0249">Electron transport</keyword>
<dbReference type="GO" id="GO:0005886">
    <property type="term" value="C:plasma membrane"/>
    <property type="evidence" value="ECO:0007669"/>
    <property type="project" value="TreeGrafter"/>
</dbReference>
<dbReference type="RefSeq" id="WP_345427401.1">
    <property type="nucleotide sequence ID" value="NZ_AP031496.1"/>
</dbReference>
<dbReference type="Gene3D" id="2.60.40.10">
    <property type="entry name" value="Immunoglobulins"/>
    <property type="match status" value="1"/>
</dbReference>
<feature type="transmembrane region" description="Helical" evidence="7">
    <location>
        <begin position="35"/>
        <end position="52"/>
    </location>
</feature>
<evidence type="ECO:0000256" key="6">
    <source>
        <dbReference type="ARBA" id="ARBA00023014"/>
    </source>
</evidence>
<dbReference type="PANTHER" id="PTHR30176:SF3">
    <property type="entry name" value="FERREDOXIN-TYPE PROTEIN NAPH"/>
    <property type="match status" value="1"/>
</dbReference>
<accession>A0AAV3U9Y2</accession>
<keyword evidence="5" id="KW-0408">Iron</keyword>
<dbReference type="PANTHER" id="PTHR30176">
    <property type="entry name" value="FERREDOXIN-TYPE PROTEIN NAPH"/>
    <property type="match status" value="1"/>
</dbReference>
<dbReference type="InterPro" id="IPR032879">
    <property type="entry name" value="FixG_C"/>
</dbReference>
<keyword evidence="7" id="KW-0812">Transmembrane</keyword>
<protein>
    <submittedName>
        <fullName evidence="9">Cytochrome c oxidase accessory protein CcoG</fullName>
    </submittedName>
</protein>